<evidence type="ECO:0000313" key="10">
    <source>
        <dbReference type="EMBL" id="WOX57934.1"/>
    </source>
</evidence>
<feature type="binding site" evidence="8">
    <location>
        <begin position="14"/>
        <end position="17"/>
    </location>
    <ligand>
        <name>ATP</name>
        <dbReference type="ChEBI" id="CHEBI:30616"/>
    </ligand>
</feature>
<accession>A0AAX4FXL2</accession>
<dbReference type="GO" id="GO:0046444">
    <property type="term" value="P:FMN metabolic process"/>
    <property type="evidence" value="ECO:0007669"/>
    <property type="project" value="UniProtKB-UniRule"/>
</dbReference>
<evidence type="ECO:0000256" key="5">
    <source>
        <dbReference type="ARBA" id="ARBA00022741"/>
    </source>
</evidence>
<evidence type="ECO:0000256" key="4">
    <source>
        <dbReference type="ARBA" id="ARBA00022695"/>
    </source>
</evidence>
<dbReference type="RefSeq" id="WP_318621704.1">
    <property type="nucleotide sequence ID" value="NZ_CP137642.1"/>
</dbReference>
<dbReference type="HAMAP" id="MF_02115">
    <property type="entry name" value="FAD_synth_arch"/>
    <property type="match status" value="1"/>
</dbReference>
<protein>
    <recommendedName>
        <fullName evidence="8">FAD synthase</fullName>
        <ecNumber evidence="8">2.7.7.2</ecNumber>
    </recommendedName>
    <alternativeName>
        <fullName evidence="8">FMN adenylyltransferase</fullName>
    </alternativeName>
    <alternativeName>
        <fullName evidence="8">Flavin adenine dinucleotide synthase</fullName>
    </alternativeName>
</protein>
<dbReference type="SUPFAM" id="SSF52374">
    <property type="entry name" value="Nucleotidylyl transferase"/>
    <property type="match status" value="1"/>
</dbReference>
<feature type="binding site" evidence="8">
    <location>
        <position position="92"/>
    </location>
    <ligand>
        <name>ATP</name>
        <dbReference type="ChEBI" id="CHEBI:30616"/>
    </ligand>
</feature>
<keyword evidence="1 8" id="KW-0285">Flavoprotein</keyword>
<keyword evidence="5 8" id="KW-0547">Nucleotide-binding</keyword>
<keyword evidence="11" id="KW-1185">Reference proteome</keyword>
<dbReference type="KEGG" id="mrc:R6Y96_01370"/>
<proteinExistence type="inferred from homology"/>
<comment type="subunit">
    <text evidence="8">Homodimer.</text>
</comment>
<dbReference type="AlphaFoldDB" id="A0AAX4FXL2"/>
<evidence type="ECO:0000313" key="11">
    <source>
        <dbReference type="Proteomes" id="UP001305652"/>
    </source>
</evidence>
<dbReference type="InterPro" id="IPR004821">
    <property type="entry name" value="Cyt_trans-like"/>
</dbReference>
<dbReference type="EC" id="2.7.7.2" evidence="8"/>
<reference evidence="10 11" key="1">
    <citation type="submission" date="2023-10" db="EMBL/GenBank/DDBJ databases">
        <title>The complete genome sequence of Methanoculleus receptaculi DSM 18860.</title>
        <authorList>
            <person name="Lai S.-J."/>
            <person name="You Y.-T."/>
            <person name="Chen S.-C."/>
        </authorList>
    </citation>
    <scope>NUCLEOTIDE SEQUENCE [LARGE SCALE GENOMIC DNA]</scope>
    <source>
        <strain evidence="10 11">DSM 18860</strain>
    </source>
</reference>
<keyword evidence="2 8" id="KW-0288">FMN</keyword>
<dbReference type="InterPro" id="IPR050385">
    <property type="entry name" value="Archaeal_FAD_synthase"/>
</dbReference>
<dbReference type="EMBL" id="CP137642">
    <property type="protein sequence ID" value="WOX57934.1"/>
    <property type="molecule type" value="Genomic_DNA"/>
</dbReference>
<feature type="binding site" evidence="8">
    <location>
        <begin position="9"/>
        <end position="10"/>
    </location>
    <ligand>
        <name>ATP</name>
        <dbReference type="ChEBI" id="CHEBI:30616"/>
    </ligand>
</feature>
<dbReference type="GO" id="GO:0005524">
    <property type="term" value="F:ATP binding"/>
    <property type="evidence" value="ECO:0007669"/>
    <property type="project" value="UniProtKB-UniRule"/>
</dbReference>
<keyword evidence="6 8" id="KW-0274">FAD</keyword>
<evidence type="ECO:0000256" key="3">
    <source>
        <dbReference type="ARBA" id="ARBA00022679"/>
    </source>
</evidence>
<feature type="domain" description="Cytidyltransferase-like" evidence="9">
    <location>
        <begin position="6"/>
        <end position="132"/>
    </location>
</feature>
<evidence type="ECO:0000256" key="8">
    <source>
        <dbReference type="HAMAP-Rule" id="MF_02115"/>
    </source>
</evidence>
<dbReference type="PANTHER" id="PTHR43793">
    <property type="entry name" value="FAD SYNTHASE"/>
    <property type="match status" value="1"/>
</dbReference>
<dbReference type="Proteomes" id="UP001305652">
    <property type="component" value="Chromosome"/>
</dbReference>
<evidence type="ECO:0000256" key="7">
    <source>
        <dbReference type="ARBA" id="ARBA00022840"/>
    </source>
</evidence>
<dbReference type="GO" id="GO:0006747">
    <property type="term" value="P:FAD biosynthetic process"/>
    <property type="evidence" value="ECO:0007669"/>
    <property type="project" value="UniProtKB-UniRule"/>
</dbReference>
<comment type="catalytic activity">
    <reaction evidence="8">
        <text>FMN + ATP + H(+) = FAD + diphosphate</text>
        <dbReference type="Rhea" id="RHEA:17237"/>
        <dbReference type="ChEBI" id="CHEBI:15378"/>
        <dbReference type="ChEBI" id="CHEBI:30616"/>
        <dbReference type="ChEBI" id="CHEBI:33019"/>
        <dbReference type="ChEBI" id="CHEBI:57692"/>
        <dbReference type="ChEBI" id="CHEBI:58210"/>
        <dbReference type="EC" id="2.7.7.2"/>
    </reaction>
</comment>
<evidence type="ECO:0000259" key="9">
    <source>
        <dbReference type="Pfam" id="PF01467"/>
    </source>
</evidence>
<comment type="cofactor">
    <cofactor evidence="8">
        <name>a divalent metal cation</name>
        <dbReference type="ChEBI" id="CHEBI:60240"/>
    </cofactor>
</comment>
<dbReference type="CDD" id="cd02170">
    <property type="entry name" value="cytidylyltransferase"/>
    <property type="match status" value="1"/>
</dbReference>
<dbReference type="Gene3D" id="3.40.50.620">
    <property type="entry name" value="HUPs"/>
    <property type="match status" value="1"/>
</dbReference>
<gene>
    <name evidence="8" type="primary">ribL</name>
    <name evidence="10" type="ORF">R6Y96_01370</name>
</gene>
<name>A0AAX4FXL2_9EURY</name>
<dbReference type="GO" id="GO:0003919">
    <property type="term" value="F:FMN adenylyltransferase activity"/>
    <property type="evidence" value="ECO:0007669"/>
    <property type="project" value="UniProtKB-UniRule"/>
</dbReference>
<dbReference type="PANTHER" id="PTHR43793:SF1">
    <property type="entry name" value="FAD SYNTHASE"/>
    <property type="match status" value="1"/>
</dbReference>
<organism evidence="10 11">
    <name type="scientific">Methanoculleus receptaculi</name>
    <dbReference type="NCBI Taxonomy" id="394967"/>
    <lineage>
        <taxon>Archaea</taxon>
        <taxon>Methanobacteriati</taxon>
        <taxon>Methanobacteriota</taxon>
        <taxon>Stenosarchaea group</taxon>
        <taxon>Methanomicrobia</taxon>
        <taxon>Methanomicrobiales</taxon>
        <taxon>Methanomicrobiaceae</taxon>
        <taxon>Methanoculleus</taxon>
    </lineage>
</organism>
<comment type="similarity">
    <text evidence="8">Belongs to the archaeal FAD synthase family.</text>
</comment>
<dbReference type="InterPro" id="IPR024902">
    <property type="entry name" value="FAD_synth_RibL"/>
</dbReference>
<keyword evidence="7 8" id="KW-0067">ATP-binding</keyword>
<dbReference type="GeneID" id="85731765"/>
<comment type="function">
    <text evidence="8">Catalyzes the transfer of the AMP portion of ATP to flavin mononucleotide (FMN) to produce flavin adenine dinucleotide (FAD) coenzyme.</text>
</comment>
<sequence length="145" mass="16423">MRRVVATGTFDILHPGHLYYLEESRKLGDELYVIVARDANVKHKPKPVIPEDQRLHMVAALKPVDHAILGDLHDMFRPIVEIRPDIITLGFNQHFDEERLRQNLGERGLDAEVVRIAGYFGSLASSSKIIERILNTRYRSGPGGS</sequence>
<dbReference type="InterPro" id="IPR014729">
    <property type="entry name" value="Rossmann-like_a/b/a_fold"/>
</dbReference>
<dbReference type="NCBIfam" id="TIGR00125">
    <property type="entry name" value="cyt_tran_rel"/>
    <property type="match status" value="1"/>
</dbReference>
<feature type="binding site" evidence="8">
    <location>
        <position position="119"/>
    </location>
    <ligand>
        <name>ATP</name>
        <dbReference type="ChEBI" id="CHEBI:30616"/>
    </ligand>
</feature>
<keyword evidence="3 8" id="KW-0808">Transferase</keyword>
<evidence type="ECO:0000256" key="1">
    <source>
        <dbReference type="ARBA" id="ARBA00022630"/>
    </source>
</evidence>
<comment type="pathway">
    <text evidence="8">Cofactor biosynthesis; FAD biosynthesis; FAD from FMN: step 1/1.</text>
</comment>
<dbReference type="Pfam" id="PF01467">
    <property type="entry name" value="CTP_transf_like"/>
    <property type="match status" value="1"/>
</dbReference>
<keyword evidence="4 8" id="KW-0548">Nucleotidyltransferase</keyword>
<evidence type="ECO:0000256" key="6">
    <source>
        <dbReference type="ARBA" id="ARBA00022827"/>
    </source>
</evidence>
<evidence type="ECO:0000256" key="2">
    <source>
        <dbReference type="ARBA" id="ARBA00022643"/>
    </source>
</evidence>